<keyword evidence="1" id="KW-0812">Transmembrane</keyword>
<feature type="transmembrane region" description="Helical" evidence="1">
    <location>
        <begin position="149"/>
        <end position="169"/>
    </location>
</feature>
<dbReference type="InterPro" id="IPR037185">
    <property type="entry name" value="EmrE-like"/>
</dbReference>
<protein>
    <recommendedName>
        <fullName evidence="2">EamA domain-containing protein</fullName>
    </recommendedName>
</protein>
<dbReference type="Pfam" id="PF00892">
    <property type="entry name" value="EamA"/>
    <property type="match status" value="2"/>
</dbReference>
<proteinExistence type="predicted"/>
<feature type="transmembrane region" description="Helical" evidence="1">
    <location>
        <begin position="125"/>
        <end position="143"/>
    </location>
</feature>
<sequence length="302" mass="33508">MKFINKTVLKGIGLMLLGMSTVPFLDIFAKLLSEDYSVMQVTWTRFFFHAFWLLPIIFWQKVNWKRVPDSLGLQFLRGLMLTMATLFFFAAIKSNPIPSALTLLFISPLVVAVLSPMLLGERFDLFIGVGVLVGFFGVVIVLQPTGDDFKPSLLLAVVAGICYALYIIFTKKLSFKAPPVLTLFYSALVGILIMSPLAFASWSAPDLRGFLLGAAMGFFAAASHFMIIKAFEFASASELSPFNYFEIVGAISLSYIVFGYVPNFQAILGLFVIIGSGLYVSWHVMKNNQGDDQDKEKLIEPL</sequence>
<feature type="transmembrane region" description="Helical" evidence="1">
    <location>
        <begin position="243"/>
        <end position="261"/>
    </location>
</feature>
<feature type="transmembrane region" description="Helical" evidence="1">
    <location>
        <begin position="38"/>
        <end position="59"/>
    </location>
</feature>
<dbReference type="RefSeq" id="WP_053819442.1">
    <property type="nucleotide sequence ID" value="NZ_CP006911.1"/>
</dbReference>
<dbReference type="GO" id="GO:0016020">
    <property type="term" value="C:membrane"/>
    <property type="evidence" value="ECO:0007669"/>
    <property type="project" value="InterPro"/>
</dbReference>
<feature type="transmembrane region" description="Helical" evidence="1">
    <location>
        <begin position="181"/>
        <end position="204"/>
    </location>
</feature>
<keyword evidence="4" id="KW-1185">Reference proteome</keyword>
<dbReference type="Proteomes" id="UP000068905">
    <property type="component" value="Chromosome"/>
</dbReference>
<dbReference type="KEGG" id="tsn:W908_00035"/>
<feature type="transmembrane region" description="Helical" evidence="1">
    <location>
        <begin position="12"/>
        <end position="32"/>
    </location>
</feature>
<dbReference type="PANTHER" id="PTHR22911">
    <property type="entry name" value="ACYL-MALONYL CONDENSING ENZYME-RELATED"/>
    <property type="match status" value="1"/>
</dbReference>
<organism evidence="3 4">
    <name type="scientific">Candidatus Pseudothioglobus singularis PS1</name>
    <dbReference type="NCBI Taxonomy" id="1125411"/>
    <lineage>
        <taxon>Bacteria</taxon>
        <taxon>Pseudomonadati</taxon>
        <taxon>Pseudomonadota</taxon>
        <taxon>Gammaproteobacteria</taxon>
        <taxon>Candidatus Pseudothioglobaceae</taxon>
        <taxon>Candidatus Pseudothioglobus</taxon>
    </lineage>
</organism>
<keyword evidence="1" id="KW-1133">Transmembrane helix</keyword>
<reference evidence="3 4" key="1">
    <citation type="journal article" date="2015" name="Genome Announc.">
        <title>Genome Sequence of 'Candidatus Thioglobus singularis' Strain PS1, a Mixotroph from the SUP05 Clade of Marine Gammaproteobacteria.</title>
        <authorList>
            <person name="Marshall K.T."/>
            <person name="Morris R.M."/>
        </authorList>
    </citation>
    <scope>NUCLEOTIDE SEQUENCE [LARGE SCALE GENOMIC DNA]</scope>
    <source>
        <strain evidence="3 4">PS1</strain>
    </source>
</reference>
<dbReference type="EMBL" id="CP006911">
    <property type="protein sequence ID" value="ALE01137.1"/>
    <property type="molecule type" value="Genomic_DNA"/>
</dbReference>
<dbReference type="InterPro" id="IPR000620">
    <property type="entry name" value="EamA_dom"/>
</dbReference>
<feature type="transmembrane region" description="Helical" evidence="1">
    <location>
        <begin position="71"/>
        <end position="91"/>
    </location>
</feature>
<evidence type="ECO:0000259" key="2">
    <source>
        <dbReference type="Pfam" id="PF00892"/>
    </source>
</evidence>
<feature type="transmembrane region" description="Helical" evidence="1">
    <location>
        <begin position="267"/>
        <end position="285"/>
    </location>
</feature>
<feature type="domain" description="EamA" evidence="2">
    <location>
        <begin position="10"/>
        <end position="142"/>
    </location>
</feature>
<evidence type="ECO:0000313" key="4">
    <source>
        <dbReference type="Proteomes" id="UP000068905"/>
    </source>
</evidence>
<dbReference type="OrthoDB" id="148351at2"/>
<dbReference type="STRING" id="1125411.W908_00035"/>
<accession>A0A0M4LYL3</accession>
<evidence type="ECO:0000313" key="3">
    <source>
        <dbReference type="EMBL" id="ALE01137.1"/>
    </source>
</evidence>
<dbReference type="SUPFAM" id="SSF103481">
    <property type="entry name" value="Multidrug resistance efflux transporter EmrE"/>
    <property type="match status" value="2"/>
</dbReference>
<gene>
    <name evidence="3" type="ORF">W908_00035</name>
</gene>
<keyword evidence="1" id="KW-0472">Membrane</keyword>
<feature type="transmembrane region" description="Helical" evidence="1">
    <location>
        <begin position="97"/>
        <end position="118"/>
    </location>
</feature>
<dbReference type="AlphaFoldDB" id="A0A0M4LYL3"/>
<evidence type="ECO:0000256" key="1">
    <source>
        <dbReference type="SAM" id="Phobius"/>
    </source>
</evidence>
<feature type="domain" description="EamA" evidence="2">
    <location>
        <begin position="152"/>
        <end position="278"/>
    </location>
</feature>
<feature type="transmembrane region" description="Helical" evidence="1">
    <location>
        <begin position="210"/>
        <end position="231"/>
    </location>
</feature>
<name>A0A0M4LYL3_9GAMM</name>
<dbReference type="PANTHER" id="PTHR22911:SF103">
    <property type="entry name" value="BLR2811 PROTEIN"/>
    <property type="match status" value="1"/>
</dbReference>